<dbReference type="EMBL" id="CP035758">
    <property type="protein sequence ID" value="QBD81795.1"/>
    <property type="molecule type" value="Genomic_DNA"/>
</dbReference>
<evidence type="ECO:0000256" key="1">
    <source>
        <dbReference type="SAM" id="Phobius"/>
    </source>
</evidence>
<feature type="transmembrane region" description="Helical" evidence="1">
    <location>
        <begin position="53"/>
        <end position="81"/>
    </location>
</feature>
<gene>
    <name evidence="2" type="ORF">EPA93_39810</name>
</gene>
<proteinExistence type="predicted"/>
<sequence>MSKRVVPKLINLVVLGLVILIVVHLAVVAIMMVESSVVKESIRQANPTLDSKSLASALRVTLVAGGFFHAVFVLLYSWLAFQIRTGSRWSRMVLTVVLAVATIASATSFFSSPIFRLLIPFEDVFQLVLIGLLWLPASCRAFFAGRFSSASLSAEVGSIMVDRTQEQ</sequence>
<keyword evidence="1" id="KW-0472">Membrane</keyword>
<dbReference type="KEGG" id="kbs:EPA93_39810"/>
<evidence type="ECO:0000313" key="2">
    <source>
        <dbReference type="EMBL" id="QBD81795.1"/>
    </source>
</evidence>
<keyword evidence="1" id="KW-1133">Transmembrane helix</keyword>
<feature type="transmembrane region" description="Helical" evidence="1">
    <location>
        <begin position="124"/>
        <end position="143"/>
    </location>
</feature>
<dbReference type="RefSeq" id="WP_129892856.1">
    <property type="nucleotide sequence ID" value="NZ_CP035758.1"/>
</dbReference>
<evidence type="ECO:0000313" key="3">
    <source>
        <dbReference type="Proteomes" id="UP000290365"/>
    </source>
</evidence>
<keyword evidence="1" id="KW-0812">Transmembrane</keyword>
<evidence type="ECO:0008006" key="4">
    <source>
        <dbReference type="Google" id="ProtNLM"/>
    </source>
</evidence>
<feature type="transmembrane region" description="Helical" evidence="1">
    <location>
        <begin position="12"/>
        <end position="33"/>
    </location>
</feature>
<keyword evidence="3" id="KW-1185">Reference proteome</keyword>
<feature type="transmembrane region" description="Helical" evidence="1">
    <location>
        <begin position="93"/>
        <end position="118"/>
    </location>
</feature>
<dbReference type="OrthoDB" id="3578839at2"/>
<protein>
    <recommendedName>
        <fullName evidence="4">DUF4386 domain-containing protein</fullName>
    </recommendedName>
</protein>
<organism evidence="2 3">
    <name type="scientific">Ktedonosporobacter rubrisoli</name>
    <dbReference type="NCBI Taxonomy" id="2509675"/>
    <lineage>
        <taxon>Bacteria</taxon>
        <taxon>Bacillati</taxon>
        <taxon>Chloroflexota</taxon>
        <taxon>Ktedonobacteria</taxon>
        <taxon>Ktedonobacterales</taxon>
        <taxon>Ktedonosporobacteraceae</taxon>
        <taxon>Ktedonosporobacter</taxon>
    </lineage>
</organism>
<dbReference type="AlphaFoldDB" id="A0A4P6K1D1"/>
<reference evidence="2 3" key="1">
    <citation type="submission" date="2019-01" db="EMBL/GenBank/DDBJ databases">
        <title>Ktedonosporobacter rubrisoli SCAWS-G2.</title>
        <authorList>
            <person name="Huang Y."/>
            <person name="Yan B."/>
        </authorList>
    </citation>
    <scope>NUCLEOTIDE SEQUENCE [LARGE SCALE GENOMIC DNA]</scope>
    <source>
        <strain evidence="2 3">SCAWS-G2</strain>
    </source>
</reference>
<name>A0A4P6K1D1_KTERU</name>
<dbReference type="Proteomes" id="UP000290365">
    <property type="component" value="Chromosome"/>
</dbReference>
<accession>A0A4P6K1D1</accession>